<name>A0A4Y2R191_ARAVE</name>
<gene>
    <name evidence="2" type="ORF">AVEN_77578_1</name>
</gene>
<feature type="region of interest" description="Disordered" evidence="1">
    <location>
        <begin position="44"/>
        <end position="69"/>
    </location>
</feature>
<keyword evidence="3" id="KW-1185">Reference proteome</keyword>
<protein>
    <submittedName>
        <fullName evidence="2">Uncharacterized protein</fullName>
    </submittedName>
</protein>
<accession>A0A4Y2R191</accession>
<sequence>MYMRLIVVGTPAGSDRQASPAERQCLCHCRLRQVLHCSVEATPHKRRPSDCSARPATVASAPAGVPSTWHTDPASSFTAVAGLSTAAAGSSHFDSDEESSSTNHHHVATGDLRSQPGPHAPCTDGSTCLCGSSEALQRFLPSLPQQQEGGARRAEELRWAVAPARHRLSIYSYEPICIHLSYW</sequence>
<evidence type="ECO:0000313" key="2">
    <source>
        <dbReference type="EMBL" id="GBN69169.1"/>
    </source>
</evidence>
<dbReference type="Proteomes" id="UP000499080">
    <property type="component" value="Unassembled WGS sequence"/>
</dbReference>
<comment type="caution">
    <text evidence="2">The sequence shown here is derived from an EMBL/GenBank/DDBJ whole genome shotgun (WGS) entry which is preliminary data.</text>
</comment>
<organism evidence="2 3">
    <name type="scientific">Araneus ventricosus</name>
    <name type="common">Orbweaver spider</name>
    <name type="synonym">Epeira ventricosa</name>
    <dbReference type="NCBI Taxonomy" id="182803"/>
    <lineage>
        <taxon>Eukaryota</taxon>
        <taxon>Metazoa</taxon>
        <taxon>Ecdysozoa</taxon>
        <taxon>Arthropoda</taxon>
        <taxon>Chelicerata</taxon>
        <taxon>Arachnida</taxon>
        <taxon>Araneae</taxon>
        <taxon>Araneomorphae</taxon>
        <taxon>Entelegynae</taxon>
        <taxon>Araneoidea</taxon>
        <taxon>Araneidae</taxon>
        <taxon>Araneus</taxon>
    </lineage>
</organism>
<reference evidence="2 3" key="1">
    <citation type="journal article" date="2019" name="Sci. Rep.">
        <title>Orb-weaving spider Araneus ventricosus genome elucidates the spidroin gene catalogue.</title>
        <authorList>
            <person name="Kono N."/>
            <person name="Nakamura H."/>
            <person name="Ohtoshi R."/>
            <person name="Moran D.A.P."/>
            <person name="Shinohara A."/>
            <person name="Yoshida Y."/>
            <person name="Fujiwara M."/>
            <person name="Mori M."/>
            <person name="Tomita M."/>
            <person name="Arakawa K."/>
        </authorList>
    </citation>
    <scope>NUCLEOTIDE SEQUENCE [LARGE SCALE GENOMIC DNA]</scope>
</reference>
<dbReference type="EMBL" id="BGPR01015424">
    <property type="protein sequence ID" value="GBN69169.1"/>
    <property type="molecule type" value="Genomic_DNA"/>
</dbReference>
<proteinExistence type="predicted"/>
<evidence type="ECO:0000313" key="3">
    <source>
        <dbReference type="Proteomes" id="UP000499080"/>
    </source>
</evidence>
<dbReference type="AlphaFoldDB" id="A0A4Y2R191"/>
<evidence type="ECO:0000256" key="1">
    <source>
        <dbReference type="SAM" id="MobiDB-lite"/>
    </source>
</evidence>
<feature type="region of interest" description="Disordered" evidence="1">
    <location>
        <begin position="89"/>
        <end position="118"/>
    </location>
</feature>